<evidence type="ECO:0000259" key="1">
    <source>
        <dbReference type="Pfam" id="PF01592"/>
    </source>
</evidence>
<evidence type="ECO:0000313" key="2">
    <source>
        <dbReference type="EMBL" id="KKL81976.1"/>
    </source>
</evidence>
<dbReference type="Gene3D" id="3.90.1010.10">
    <property type="match status" value="1"/>
</dbReference>
<sequence length="148" mass="16333">MSDPIYTEILIDEGEHPQNKGTIENPDFSQHDSNPMCGDSITLEAKIDGKSISDIKWDGEGCTICKACTSVLTQLTKGKELDYAKNLKKEEILSELGLEHLIKTSPVRIKCALLSLKVLKLGLYSYLAKQSVDSKSPDGLKEEASKLY</sequence>
<dbReference type="CDD" id="cd06664">
    <property type="entry name" value="IscU_like"/>
    <property type="match status" value="1"/>
</dbReference>
<protein>
    <recommendedName>
        <fullName evidence="1">NIF system FeS cluster assembly NifU N-terminal domain-containing protein</fullName>
    </recommendedName>
</protein>
<dbReference type="PANTHER" id="PTHR10093">
    <property type="entry name" value="IRON-SULFUR CLUSTER ASSEMBLY ENZYME NIFU HOMOLOG"/>
    <property type="match status" value="1"/>
</dbReference>
<dbReference type="Pfam" id="PF01592">
    <property type="entry name" value="NifU_N"/>
    <property type="match status" value="1"/>
</dbReference>
<dbReference type="GO" id="GO:0005506">
    <property type="term" value="F:iron ion binding"/>
    <property type="evidence" value="ECO:0007669"/>
    <property type="project" value="InterPro"/>
</dbReference>
<reference evidence="2" key="1">
    <citation type="journal article" date="2015" name="Nature">
        <title>Complex archaea that bridge the gap between prokaryotes and eukaryotes.</title>
        <authorList>
            <person name="Spang A."/>
            <person name="Saw J.H."/>
            <person name="Jorgensen S.L."/>
            <person name="Zaremba-Niedzwiedzka K."/>
            <person name="Martijn J."/>
            <person name="Lind A.E."/>
            <person name="van Eijk R."/>
            <person name="Schleper C."/>
            <person name="Guy L."/>
            <person name="Ettema T.J."/>
        </authorList>
    </citation>
    <scope>NUCLEOTIDE SEQUENCE</scope>
</reference>
<accession>A0A0F9FUL4</accession>
<dbReference type="AlphaFoldDB" id="A0A0F9FUL4"/>
<proteinExistence type="predicted"/>
<feature type="domain" description="NIF system FeS cluster assembly NifU N-terminal" evidence="1">
    <location>
        <begin position="6"/>
        <end position="131"/>
    </location>
</feature>
<dbReference type="InterPro" id="IPR002871">
    <property type="entry name" value="NIF_FeS_clus_asmbl_NifU_N"/>
</dbReference>
<organism evidence="2">
    <name type="scientific">marine sediment metagenome</name>
    <dbReference type="NCBI Taxonomy" id="412755"/>
    <lineage>
        <taxon>unclassified sequences</taxon>
        <taxon>metagenomes</taxon>
        <taxon>ecological metagenomes</taxon>
    </lineage>
</organism>
<dbReference type="EMBL" id="LAZR01022407">
    <property type="protein sequence ID" value="KKL81976.1"/>
    <property type="molecule type" value="Genomic_DNA"/>
</dbReference>
<name>A0A0F9FUL4_9ZZZZ</name>
<gene>
    <name evidence="2" type="ORF">LCGC14_1989390</name>
</gene>
<dbReference type="GO" id="GO:0051536">
    <property type="term" value="F:iron-sulfur cluster binding"/>
    <property type="evidence" value="ECO:0007669"/>
    <property type="project" value="InterPro"/>
</dbReference>
<dbReference type="SUPFAM" id="SSF82649">
    <property type="entry name" value="SufE/NifU"/>
    <property type="match status" value="1"/>
</dbReference>
<dbReference type="GO" id="GO:0016226">
    <property type="term" value="P:iron-sulfur cluster assembly"/>
    <property type="evidence" value="ECO:0007669"/>
    <property type="project" value="InterPro"/>
</dbReference>
<comment type="caution">
    <text evidence="2">The sequence shown here is derived from an EMBL/GenBank/DDBJ whole genome shotgun (WGS) entry which is preliminary data.</text>
</comment>